<dbReference type="KEGG" id="vg:940390"/>
<evidence type="ECO:0000313" key="3">
    <source>
        <dbReference type="Proteomes" id="UP000008288"/>
    </source>
</evidence>
<proteinExistence type="predicted"/>
<sequence length="342" mass="37044">MRSRRIGLILLCGLLCVVEAGAAVGGAEAKCAEASFLVFSAYDRASNRSLTDLRTDYTLYLVTLMDDQLVTPYEWINVSAMEPERRLAAFQRTVLADLISRFPGNETISVEFRIADTAGLITVRVDSSYAMLYMDSSPGTVASGIEEGVVRPYAGNESVVEFKKAQSAVLERWRQACRDAARMDTGESMNVTFLYRANVSTFECSVTTEAPMEHAISLRCVGRDGSAITDVGPSGGSYEQTAVWVDPECGIADAKCIVDSQDGWRVEVEVEIVGDVVVAAGAAVRAAGVGTNVVVALFFAVLIAGLVWCGYRGRGTFARRGREWSVSYLRRTPAEPVVIVIE</sequence>
<dbReference type="Pfam" id="PF11624">
    <property type="entry name" value="M157"/>
    <property type="match status" value="1"/>
</dbReference>
<evidence type="ECO:0000313" key="2">
    <source>
        <dbReference type="EMBL" id="AAF99159.1"/>
    </source>
</evidence>
<dbReference type="Gene3D" id="3.30.500.30">
    <property type="match status" value="1"/>
</dbReference>
<evidence type="ECO:0000256" key="1">
    <source>
        <dbReference type="SAM" id="Phobius"/>
    </source>
</evidence>
<reference evidence="2 3" key="6">
    <citation type="journal article" date="1999" name="J. Gen. Virol.">
        <title>The rat cytomegalovirus R32 gene encodes a virion-associated protein that elicits a strong humoral immune response in infected rats.</title>
        <authorList>
            <person name="Beuken E."/>
            <person name="Grauls G."/>
            <person name="Bruggeman C.A."/>
            <person name="Vink C."/>
        </authorList>
    </citation>
    <scope>NUCLEOTIDE SEQUENCE [LARGE SCALE GENOMIC DNA]</scope>
    <source>
        <strain evidence="2 3">Maastricht</strain>
    </source>
</reference>
<dbReference type="GeneID" id="940390"/>
<reference evidence="2 3" key="4">
    <citation type="journal article" date="1998" name="J. Virol.">
        <title>The R33 G protein-coupled receptor gene of rat cytomegalovirus plays an essential role in the pathogenesis of viral infection.</title>
        <authorList>
            <person name="Beisser P.S."/>
            <person name="Vink C."/>
            <person name="Van Dam J.G."/>
            <person name="Grauls G."/>
            <person name="Vanherle S.J."/>
            <person name="Bruggeman C.A."/>
        </authorList>
    </citation>
    <scope>NUCLEOTIDE SEQUENCE [LARGE SCALE GENOMIC DNA]</scope>
    <source>
        <strain evidence="2 3">Maastricht</strain>
    </source>
</reference>
<organism evidence="2 3">
    <name type="scientific">Rat cytomegalovirus (strain Maastricht)</name>
    <dbReference type="NCBI Taxonomy" id="79700"/>
    <lineage>
        <taxon>Viruses</taxon>
        <taxon>Duplodnaviria</taxon>
        <taxon>Heunggongvirae</taxon>
        <taxon>Peploviricota</taxon>
        <taxon>Herviviricetes</taxon>
        <taxon>Herpesvirales</taxon>
        <taxon>Orthoherpesviridae</taxon>
        <taxon>Betaherpesvirinae</taxon>
        <taxon>Muromegalovirus</taxon>
        <taxon>Muromegalovirus muridbeta2</taxon>
        <taxon>Murid betaherpesvirus 2</taxon>
    </lineage>
</organism>
<keyword evidence="3" id="KW-1185">Reference proteome</keyword>
<feature type="transmembrane region" description="Helical" evidence="1">
    <location>
        <begin position="293"/>
        <end position="311"/>
    </location>
</feature>
<organismHost>
    <name type="scientific">Rattus</name>
    <name type="common">rats</name>
    <dbReference type="NCBI Taxonomy" id="10114"/>
</organismHost>
<name>Q9DWD1_RCMVM</name>
<accession>Q9DWD1</accession>
<gene>
    <name evidence="2" type="primary">r70.3</name>
</gene>
<reference evidence="2 3" key="9">
    <citation type="journal article" date="2000" name="J. Virol.">
        <title>Complete DNA sequence of the rat cytomegalovirus genome.</title>
        <authorList>
            <person name="Vink C."/>
            <person name="Beuken E."/>
            <person name="Bruggeman C.A."/>
        </authorList>
    </citation>
    <scope>NUCLEOTIDE SEQUENCE [LARGE SCALE GENOMIC DNA]</scope>
    <source>
        <strain evidence="2 3">Maastricht</strain>
    </source>
</reference>
<reference evidence="2 3" key="3">
    <citation type="journal article" date="1997" name="J. Gen. Virol.">
        <title>Cloning and functional characterization of the origin of lytic-phase DNA replication of rat cytomegalovirus.</title>
        <authorList>
            <person name="Vink C."/>
            <person name="Beuken E."/>
            <person name="Bruggeman C.A."/>
        </authorList>
    </citation>
    <scope>NUCLEOTIDE SEQUENCE [LARGE SCALE GENOMIC DNA]</scope>
    <source>
        <strain evidence="2 3">Maastricht</strain>
    </source>
</reference>
<dbReference type="Proteomes" id="UP000008288">
    <property type="component" value="Segment"/>
</dbReference>
<reference evidence="2 3" key="7">
    <citation type="journal article" date="1999" name="J. Virol.">
        <title>Deletion of the R78 G protein-coupled receptor gene from rat cytomegalovirus results in an attenuated, syncytium-inducing mutant strain.</title>
        <authorList>
            <person name="Beisser P.S."/>
            <person name="Grauls G."/>
            <person name="Bruggeman C.A."/>
            <person name="Vink C."/>
        </authorList>
    </citation>
    <scope>NUCLEOTIDE SEQUENCE [LARGE SCALE GENOMIC DNA]</scope>
    <source>
        <strain evidence="2 3">Maastricht</strain>
    </source>
</reference>
<reference evidence="2 3" key="8">
    <citation type="journal article" date="2000" name="J. Virol.">
        <title>The r144 major histocompatibility complex class I-like gene of rat cytomegalovirus is dispensable for both acute and long-term infection in the immunocompromised host.</title>
        <authorList>
            <person name="Beisser P.S."/>
            <person name="Kloover J.S."/>
            <person name="Grauls G.E."/>
            <person name="Blok M.J."/>
            <person name="Bruggeman C.A."/>
            <person name="Vink C."/>
        </authorList>
    </citation>
    <scope>NUCLEOTIDE SEQUENCE [LARGE SCALE GENOMIC DNA]</scope>
    <source>
        <strain evidence="2 3">Maastricht</strain>
    </source>
</reference>
<keyword evidence="1" id="KW-0812">Transmembrane</keyword>
<protein>
    <submittedName>
        <fullName evidence="2">Pr70.3</fullName>
    </submittedName>
</protein>
<dbReference type="Gene3D" id="2.60.40.2920">
    <property type="match status" value="1"/>
</dbReference>
<keyword evidence="1" id="KW-0472">Membrane</keyword>
<keyword evidence="1" id="KW-1133">Transmembrane helix</keyword>
<dbReference type="EMBL" id="AF232689">
    <property type="protein sequence ID" value="AAF99159.1"/>
    <property type="molecule type" value="Genomic_DNA"/>
</dbReference>
<reference evidence="2 3" key="10">
    <citation type="journal article" date="2000" name="Virus Res.">
        <title>Rat cytomegalovirus R89 is a highly conserved gene which expresses a spliced transcript.</title>
        <authorList>
            <person name="Gruijthuijsen Y.K."/>
            <person name="Beuken E."/>
            <person name="Bruggeman C.A."/>
            <person name="Vink C."/>
        </authorList>
    </citation>
    <scope>NUCLEOTIDE SEQUENCE [LARGE SCALE GENOMIC DNA]</scope>
    <source>
        <strain evidence="2 3">Maastricht</strain>
    </source>
</reference>
<reference evidence="2 3" key="1">
    <citation type="journal article" date="1996" name="J. Gen. Virol.">
        <title>Cloning and sequence analysis of the genes encoding DNA polymerase, glycoprotein B, ICP18.5 and major DNA-binding protein of rat cytomegalovirus.</title>
        <authorList>
            <person name="Beuken E."/>
            <person name="Slobbe R."/>
            <person name="Bruggeman C.A."/>
            <person name="Vink C."/>
        </authorList>
    </citation>
    <scope>NUCLEOTIDE SEQUENCE [LARGE SCALE GENOMIC DNA]</scope>
    <source>
        <strain evidence="2 3">Maastricht</strain>
    </source>
</reference>
<dbReference type="RefSeq" id="NP_064169.1">
    <property type="nucleotide sequence ID" value="NC_002512.2"/>
</dbReference>
<dbReference type="InterPro" id="IPR021073">
    <property type="entry name" value="MuHV-1_M157"/>
</dbReference>
<reference evidence="2 3" key="5">
    <citation type="journal article" date="1998" name="Virology">
        <title>The Maastricht strain and England strain of rat cytomegalovirus represent different betaherpesvirus species rather than strains.</title>
        <authorList>
            <person name="Beisser P.S."/>
            <person name="Kaptein S.J."/>
            <person name="Beuken E."/>
            <person name="Bruggeman C.A."/>
            <person name="Vink C."/>
        </authorList>
    </citation>
    <scope>NUCLEOTIDE SEQUENCE [LARGE SCALE GENOMIC DNA]</scope>
    <source>
        <strain evidence="2 3">Maastricht</strain>
    </source>
</reference>
<reference evidence="2 3" key="2">
    <citation type="journal article" date="1996" name="J. Virol.">
        <title>Structure of the rat cytomegalovirus genome termini.</title>
        <authorList>
            <person name="Vink C."/>
            <person name="Beuken E."/>
            <person name="Bruggeman C.A."/>
        </authorList>
    </citation>
    <scope>NUCLEOTIDE SEQUENCE [LARGE SCALE GENOMIC DNA]</scope>
    <source>
        <strain evidence="2 3">Maastricht</strain>
    </source>
</reference>